<name>A0A512MFS7_9BACT</name>
<reference evidence="4 5" key="1">
    <citation type="submission" date="2019-07" db="EMBL/GenBank/DDBJ databases">
        <title>Whole genome shotgun sequence of Brevifollis gellanilyticus NBRC 108608.</title>
        <authorList>
            <person name="Hosoyama A."/>
            <person name="Uohara A."/>
            <person name="Ohji S."/>
            <person name="Ichikawa N."/>
        </authorList>
    </citation>
    <scope>NUCLEOTIDE SEQUENCE [LARGE SCALE GENOMIC DNA]</scope>
    <source>
        <strain evidence="4 5">NBRC 108608</strain>
    </source>
</reference>
<protein>
    <submittedName>
        <fullName evidence="4">Heparan N-sulfatase</fullName>
    </submittedName>
</protein>
<dbReference type="InterPro" id="IPR000917">
    <property type="entry name" value="Sulfatase_N"/>
</dbReference>
<dbReference type="Proteomes" id="UP000321577">
    <property type="component" value="Unassembled WGS sequence"/>
</dbReference>
<feature type="domain" description="Sulfatase N-terminal" evidence="3">
    <location>
        <begin position="12"/>
        <end position="310"/>
    </location>
</feature>
<dbReference type="CDD" id="cd16027">
    <property type="entry name" value="SGSH"/>
    <property type="match status" value="1"/>
</dbReference>
<evidence type="ECO:0000313" key="5">
    <source>
        <dbReference type="Proteomes" id="UP000321577"/>
    </source>
</evidence>
<dbReference type="SUPFAM" id="SSF53649">
    <property type="entry name" value="Alkaline phosphatase-like"/>
    <property type="match status" value="1"/>
</dbReference>
<gene>
    <name evidence="4" type="ORF">BGE01nite_48830</name>
</gene>
<dbReference type="Pfam" id="PF00884">
    <property type="entry name" value="Sulfatase"/>
    <property type="match status" value="1"/>
</dbReference>
<dbReference type="GO" id="GO:0004065">
    <property type="term" value="F:arylsulfatase activity"/>
    <property type="evidence" value="ECO:0007669"/>
    <property type="project" value="TreeGrafter"/>
</dbReference>
<keyword evidence="2" id="KW-0378">Hydrolase</keyword>
<dbReference type="PANTHER" id="PTHR42693:SF53">
    <property type="entry name" value="ENDO-4-O-SULFATASE"/>
    <property type="match status" value="1"/>
</dbReference>
<comment type="caution">
    <text evidence="4">The sequence shown here is derived from an EMBL/GenBank/DDBJ whole genome shotgun (WGS) entry which is preliminary data.</text>
</comment>
<dbReference type="PANTHER" id="PTHR42693">
    <property type="entry name" value="ARYLSULFATASE FAMILY MEMBER"/>
    <property type="match status" value="1"/>
</dbReference>
<accession>A0A512MFS7</accession>
<evidence type="ECO:0000256" key="1">
    <source>
        <dbReference type="ARBA" id="ARBA00008779"/>
    </source>
</evidence>
<dbReference type="InterPro" id="IPR017850">
    <property type="entry name" value="Alkaline_phosphatase_core_sf"/>
</dbReference>
<evidence type="ECO:0000256" key="2">
    <source>
        <dbReference type="ARBA" id="ARBA00022801"/>
    </source>
</evidence>
<comment type="similarity">
    <text evidence="1">Belongs to the sulfatase family.</text>
</comment>
<dbReference type="Gene3D" id="3.40.720.10">
    <property type="entry name" value="Alkaline Phosphatase, subunit A"/>
    <property type="match status" value="1"/>
</dbReference>
<organism evidence="4 5">
    <name type="scientific">Brevifollis gellanilyticus</name>
    <dbReference type="NCBI Taxonomy" id="748831"/>
    <lineage>
        <taxon>Bacteria</taxon>
        <taxon>Pseudomonadati</taxon>
        <taxon>Verrucomicrobiota</taxon>
        <taxon>Verrucomicrobiia</taxon>
        <taxon>Verrucomicrobiales</taxon>
        <taxon>Verrucomicrobiaceae</taxon>
    </lineage>
</organism>
<evidence type="ECO:0000313" key="4">
    <source>
        <dbReference type="EMBL" id="GEP45592.1"/>
    </source>
</evidence>
<evidence type="ECO:0000259" key="3">
    <source>
        <dbReference type="Pfam" id="PF00884"/>
    </source>
</evidence>
<dbReference type="InterPro" id="IPR050738">
    <property type="entry name" value="Sulfatase"/>
</dbReference>
<sequence>MLRISSFAADKPNILFLLSDDHSVPYLGCYGNPDVRTPTLDKLAADGIRYDRFFTSCPQCVPSRAALMTGRSPVAVRMVRFTSPLPENMPALPDLLRDQGGYFTGIAGRSYHLDGPATGKKGAPRAAPVMGEVMDRMNLRTFKKRADYVEEKSDGMKNFGGKLATFLDLVPKGEPWFFWLGFSDPHHTWDTVSSKGKLDPAKITLPPHLPDLPGVRQDLAKYLQEVEHLDEDVQTVLDVLQKRGLAENTLVVFIGDNGMAMPHGKGYLTDPGINTPCIVRWPGVTKPGQVARNLLSGEDFTPTMLEVAGVPAPKEMSGISFAKQLRGESFEPRKYIFAERGPHGGDGGMKPDITANAFDLARCARSDKFKLIYNCTPHGAVAPVDSKGDPSWTEMEAANQAGKLAPEFVKTYFTSPRPTFELYDLDADPGELKNLSGDPKYKDTEYDLKRALTEKMVLDWDFLPAPLR</sequence>
<proteinExistence type="inferred from homology"/>
<dbReference type="AlphaFoldDB" id="A0A512MFS7"/>
<keyword evidence="5" id="KW-1185">Reference proteome</keyword>
<dbReference type="EMBL" id="BKAG01000053">
    <property type="protein sequence ID" value="GEP45592.1"/>
    <property type="molecule type" value="Genomic_DNA"/>
</dbReference>